<accession>A0A0A8ZV05</accession>
<reference evidence="1" key="1">
    <citation type="submission" date="2014-09" db="EMBL/GenBank/DDBJ databases">
        <authorList>
            <person name="Magalhaes I.L.F."/>
            <person name="Oliveira U."/>
            <person name="Santos F.R."/>
            <person name="Vidigal T.H.D.A."/>
            <person name="Brescovit A.D."/>
            <person name="Santos A.J."/>
        </authorList>
    </citation>
    <scope>NUCLEOTIDE SEQUENCE</scope>
    <source>
        <tissue evidence="1">Shoot tissue taken approximately 20 cm above the soil surface</tissue>
    </source>
</reference>
<dbReference type="EMBL" id="GBRH01255289">
    <property type="protein sequence ID" value="JAD42606.1"/>
    <property type="molecule type" value="Transcribed_RNA"/>
</dbReference>
<evidence type="ECO:0000313" key="1">
    <source>
        <dbReference type="EMBL" id="JAD42606.1"/>
    </source>
</evidence>
<organism evidence="1">
    <name type="scientific">Arundo donax</name>
    <name type="common">Giant reed</name>
    <name type="synonym">Donax arundinaceus</name>
    <dbReference type="NCBI Taxonomy" id="35708"/>
    <lineage>
        <taxon>Eukaryota</taxon>
        <taxon>Viridiplantae</taxon>
        <taxon>Streptophyta</taxon>
        <taxon>Embryophyta</taxon>
        <taxon>Tracheophyta</taxon>
        <taxon>Spermatophyta</taxon>
        <taxon>Magnoliopsida</taxon>
        <taxon>Liliopsida</taxon>
        <taxon>Poales</taxon>
        <taxon>Poaceae</taxon>
        <taxon>PACMAD clade</taxon>
        <taxon>Arundinoideae</taxon>
        <taxon>Arundineae</taxon>
        <taxon>Arundo</taxon>
    </lineage>
</organism>
<dbReference type="AlphaFoldDB" id="A0A0A8ZV05"/>
<proteinExistence type="predicted"/>
<protein>
    <submittedName>
        <fullName evidence="1">Uncharacterized protein</fullName>
    </submittedName>
</protein>
<reference evidence="1" key="2">
    <citation type="journal article" date="2015" name="Data Brief">
        <title>Shoot transcriptome of the giant reed, Arundo donax.</title>
        <authorList>
            <person name="Barrero R.A."/>
            <person name="Guerrero F.D."/>
            <person name="Moolhuijzen P."/>
            <person name="Goolsby J.A."/>
            <person name="Tidwell J."/>
            <person name="Bellgard S.E."/>
            <person name="Bellgard M.I."/>
        </authorList>
    </citation>
    <scope>NUCLEOTIDE SEQUENCE</scope>
    <source>
        <tissue evidence="1">Shoot tissue taken approximately 20 cm above the soil surface</tissue>
    </source>
</reference>
<sequence length="40" mass="4839">MQPQINHPSPHHHHFHTWSYILSTCKCCVGYCVYLQWVKK</sequence>
<name>A0A0A8ZV05_ARUDO</name>